<feature type="non-terminal residue" evidence="1">
    <location>
        <position position="1"/>
    </location>
</feature>
<dbReference type="EMBL" id="CAJOAY010031356">
    <property type="protein sequence ID" value="CAF4425189.1"/>
    <property type="molecule type" value="Genomic_DNA"/>
</dbReference>
<dbReference type="Proteomes" id="UP000663881">
    <property type="component" value="Unassembled WGS sequence"/>
</dbReference>
<organism evidence="1 2">
    <name type="scientific">Adineta steineri</name>
    <dbReference type="NCBI Taxonomy" id="433720"/>
    <lineage>
        <taxon>Eukaryota</taxon>
        <taxon>Metazoa</taxon>
        <taxon>Spiralia</taxon>
        <taxon>Gnathifera</taxon>
        <taxon>Rotifera</taxon>
        <taxon>Eurotatoria</taxon>
        <taxon>Bdelloidea</taxon>
        <taxon>Adinetida</taxon>
        <taxon>Adinetidae</taxon>
        <taxon>Adineta</taxon>
    </lineage>
</organism>
<protein>
    <submittedName>
        <fullName evidence="1">Uncharacterized protein</fullName>
    </submittedName>
</protein>
<evidence type="ECO:0000313" key="2">
    <source>
        <dbReference type="Proteomes" id="UP000663881"/>
    </source>
</evidence>
<comment type="caution">
    <text evidence="1">The sequence shown here is derived from an EMBL/GenBank/DDBJ whole genome shotgun (WGS) entry which is preliminary data.</text>
</comment>
<evidence type="ECO:0000313" key="1">
    <source>
        <dbReference type="EMBL" id="CAF4425189.1"/>
    </source>
</evidence>
<gene>
    <name evidence="1" type="ORF">OKA104_LOCUS52755</name>
</gene>
<accession>A0A820QJD2</accession>
<name>A0A820QJD2_9BILA</name>
<proteinExistence type="predicted"/>
<dbReference type="AlphaFoldDB" id="A0A820QJD2"/>
<sequence length="42" mass="4929">YFPSQVDVVVFESIKKVPSADLENALRWYNHISSFDDAERQK</sequence>
<reference evidence="1" key="1">
    <citation type="submission" date="2021-02" db="EMBL/GenBank/DDBJ databases">
        <authorList>
            <person name="Nowell W R."/>
        </authorList>
    </citation>
    <scope>NUCLEOTIDE SEQUENCE</scope>
</reference>